<keyword evidence="3" id="KW-1185">Reference proteome</keyword>
<evidence type="ECO:0000256" key="1">
    <source>
        <dbReference type="SAM" id="MobiDB-lite"/>
    </source>
</evidence>
<proteinExistence type="predicted"/>
<feature type="region of interest" description="Disordered" evidence="1">
    <location>
        <begin position="1"/>
        <end position="20"/>
    </location>
</feature>
<reference evidence="2 3" key="1">
    <citation type="submission" date="2018-06" db="EMBL/GenBank/DDBJ databases">
        <title>Noncontiguous genome sequence of Ruminococcaceae bacterium ASD2818.</title>
        <authorList>
            <person name="Chaplin A.V."/>
            <person name="Sokolova S.R."/>
            <person name="Kochetkova T.O."/>
            <person name="Goltsov A.Y."/>
            <person name="Trofimov D.Y."/>
            <person name="Efimov B.A."/>
        </authorList>
    </citation>
    <scope>NUCLEOTIDE SEQUENCE [LARGE SCALE GENOMIC DNA]</scope>
    <source>
        <strain evidence="2 3">ASD2818</strain>
    </source>
</reference>
<gene>
    <name evidence="2" type="ORF">DPQ25_13535</name>
</gene>
<name>A0A328UAT4_9FIRM</name>
<comment type="caution">
    <text evidence="2">The sequence shown here is derived from an EMBL/GenBank/DDBJ whole genome shotgun (WGS) entry which is preliminary data.</text>
</comment>
<accession>A0A328UAT4</accession>
<evidence type="ECO:0000313" key="3">
    <source>
        <dbReference type="Proteomes" id="UP000249377"/>
    </source>
</evidence>
<dbReference type="AlphaFoldDB" id="A0A328UAT4"/>
<protein>
    <submittedName>
        <fullName evidence="2">Uncharacterized protein</fullName>
    </submittedName>
</protein>
<organism evidence="2 3">
    <name type="scientific">Hydrogeniiclostridium mannosilyticum</name>
    <dbReference type="NCBI Taxonomy" id="2764322"/>
    <lineage>
        <taxon>Bacteria</taxon>
        <taxon>Bacillati</taxon>
        <taxon>Bacillota</taxon>
        <taxon>Clostridia</taxon>
        <taxon>Eubacteriales</taxon>
        <taxon>Acutalibacteraceae</taxon>
        <taxon>Hydrogeniiclostridium</taxon>
    </lineage>
</organism>
<dbReference type="EMBL" id="QLYR01000015">
    <property type="protein sequence ID" value="RAQ22159.1"/>
    <property type="molecule type" value="Genomic_DNA"/>
</dbReference>
<evidence type="ECO:0000313" key="2">
    <source>
        <dbReference type="EMBL" id="RAQ22159.1"/>
    </source>
</evidence>
<sequence length="69" mass="7556">MVITARQATGPAGSECDASRTGLPLQKQQAYRLFKTRSALQKAVRPAPEYNALLYEEKEGNISDFPLSA</sequence>
<dbReference type="Proteomes" id="UP000249377">
    <property type="component" value="Unassembled WGS sequence"/>
</dbReference>